<reference evidence="2 3" key="1">
    <citation type="submission" date="2019-05" db="EMBL/GenBank/DDBJ databases">
        <title>Another draft genome of Portunus trituberculatus and its Hox gene families provides insights of decapod evolution.</title>
        <authorList>
            <person name="Jeong J.-H."/>
            <person name="Song I."/>
            <person name="Kim S."/>
            <person name="Choi T."/>
            <person name="Kim D."/>
            <person name="Ryu S."/>
            <person name="Kim W."/>
        </authorList>
    </citation>
    <scope>NUCLEOTIDE SEQUENCE [LARGE SCALE GENOMIC DNA]</scope>
    <source>
        <tissue evidence="2">Muscle</tissue>
    </source>
</reference>
<keyword evidence="3" id="KW-1185">Reference proteome</keyword>
<dbReference type="AlphaFoldDB" id="A0A5B7I0A0"/>
<sequence>MYLAILGPSADGMCGNGTVREDGMASERHSSKGARETLHFNSGSCPTRGEVGRGLAGEAEDTAVRTCRGGVGRRSNSSSRVRGGQAVEVARVGASRAGWDICMSRRCPGPPDATRRLAGKLDGSRCFMQIRSRSSPILSRSRAQGGGLALLGPAWPCWTLSCTAAPRTILMPPLLAPNLPCTPCQPSHSPSQPPAGPRTKAGCCSIQYVPNRELNASLPNLPRKLLSKLLGEALRPP</sequence>
<evidence type="ECO:0000313" key="2">
    <source>
        <dbReference type="EMBL" id="MPC74164.1"/>
    </source>
</evidence>
<name>A0A5B7I0A0_PORTR</name>
<feature type="compositionally biased region" description="Basic and acidic residues" evidence="1">
    <location>
        <begin position="19"/>
        <end position="38"/>
    </location>
</feature>
<accession>A0A5B7I0A0</accession>
<proteinExistence type="predicted"/>
<protein>
    <submittedName>
        <fullName evidence="2">Uncharacterized protein</fullName>
    </submittedName>
</protein>
<organism evidence="2 3">
    <name type="scientific">Portunus trituberculatus</name>
    <name type="common">Swimming crab</name>
    <name type="synonym">Neptunus trituberculatus</name>
    <dbReference type="NCBI Taxonomy" id="210409"/>
    <lineage>
        <taxon>Eukaryota</taxon>
        <taxon>Metazoa</taxon>
        <taxon>Ecdysozoa</taxon>
        <taxon>Arthropoda</taxon>
        <taxon>Crustacea</taxon>
        <taxon>Multicrustacea</taxon>
        <taxon>Malacostraca</taxon>
        <taxon>Eumalacostraca</taxon>
        <taxon>Eucarida</taxon>
        <taxon>Decapoda</taxon>
        <taxon>Pleocyemata</taxon>
        <taxon>Brachyura</taxon>
        <taxon>Eubrachyura</taxon>
        <taxon>Portunoidea</taxon>
        <taxon>Portunidae</taxon>
        <taxon>Portuninae</taxon>
        <taxon>Portunus</taxon>
    </lineage>
</organism>
<evidence type="ECO:0000256" key="1">
    <source>
        <dbReference type="SAM" id="MobiDB-lite"/>
    </source>
</evidence>
<evidence type="ECO:0000313" key="3">
    <source>
        <dbReference type="Proteomes" id="UP000324222"/>
    </source>
</evidence>
<dbReference type="Proteomes" id="UP000324222">
    <property type="component" value="Unassembled WGS sequence"/>
</dbReference>
<feature type="region of interest" description="Disordered" evidence="1">
    <location>
        <begin position="15"/>
        <end position="57"/>
    </location>
</feature>
<gene>
    <name evidence="2" type="ORF">E2C01_068514</name>
</gene>
<dbReference type="EMBL" id="VSRR010038373">
    <property type="protein sequence ID" value="MPC74164.1"/>
    <property type="molecule type" value="Genomic_DNA"/>
</dbReference>
<comment type="caution">
    <text evidence="2">The sequence shown here is derived from an EMBL/GenBank/DDBJ whole genome shotgun (WGS) entry which is preliminary data.</text>
</comment>